<feature type="compositionally biased region" description="Basic and acidic residues" evidence="1">
    <location>
        <begin position="68"/>
        <end position="80"/>
    </location>
</feature>
<sequence>MLQQADPSCREEKTATASSDPEEQRATPNPLALPGAEGQGKLMCAFLGREKGDTVMDGGVGGEPDEEKETRRTTDDDRGRGSFVATDCKSEGLFKESVMQEESSANSGHACGKAWLHHVRGYTKLGGGVEKGMRRQHGNKEEPGKFIFLFFVVWLGKGSGRSKQEWTQYMVA</sequence>
<evidence type="ECO:0000313" key="2">
    <source>
        <dbReference type="EMBL" id="KAJ1125104.1"/>
    </source>
</evidence>
<evidence type="ECO:0000256" key="1">
    <source>
        <dbReference type="SAM" id="MobiDB-lite"/>
    </source>
</evidence>
<gene>
    <name evidence="2" type="ORF">NDU88_003542</name>
</gene>
<accession>A0AAV7PE48</accession>
<reference evidence="2" key="1">
    <citation type="journal article" date="2022" name="bioRxiv">
        <title>Sequencing and chromosome-scale assembly of the giantPleurodeles waltlgenome.</title>
        <authorList>
            <person name="Brown T."/>
            <person name="Elewa A."/>
            <person name="Iarovenko S."/>
            <person name="Subramanian E."/>
            <person name="Araus A.J."/>
            <person name="Petzold A."/>
            <person name="Susuki M."/>
            <person name="Suzuki K.-i.T."/>
            <person name="Hayashi T."/>
            <person name="Toyoda A."/>
            <person name="Oliveira C."/>
            <person name="Osipova E."/>
            <person name="Leigh N.D."/>
            <person name="Simon A."/>
            <person name="Yun M.H."/>
        </authorList>
    </citation>
    <scope>NUCLEOTIDE SEQUENCE</scope>
    <source>
        <strain evidence="2">20211129_DDA</strain>
        <tissue evidence="2">Liver</tissue>
    </source>
</reference>
<comment type="caution">
    <text evidence="2">The sequence shown here is derived from an EMBL/GenBank/DDBJ whole genome shotgun (WGS) entry which is preliminary data.</text>
</comment>
<proteinExistence type="predicted"/>
<name>A0AAV7PE48_PLEWA</name>
<dbReference type="EMBL" id="JANPWB010000011">
    <property type="protein sequence ID" value="KAJ1125104.1"/>
    <property type="molecule type" value="Genomic_DNA"/>
</dbReference>
<protein>
    <submittedName>
        <fullName evidence="2">Uncharacterized protein</fullName>
    </submittedName>
</protein>
<keyword evidence="3" id="KW-1185">Reference proteome</keyword>
<feature type="region of interest" description="Disordered" evidence="1">
    <location>
        <begin position="52"/>
        <end position="82"/>
    </location>
</feature>
<evidence type="ECO:0000313" key="3">
    <source>
        <dbReference type="Proteomes" id="UP001066276"/>
    </source>
</evidence>
<dbReference type="AlphaFoldDB" id="A0AAV7PE48"/>
<feature type="region of interest" description="Disordered" evidence="1">
    <location>
        <begin position="1"/>
        <end position="38"/>
    </location>
</feature>
<organism evidence="2 3">
    <name type="scientific">Pleurodeles waltl</name>
    <name type="common">Iberian ribbed newt</name>
    <dbReference type="NCBI Taxonomy" id="8319"/>
    <lineage>
        <taxon>Eukaryota</taxon>
        <taxon>Metazoa</taxon>
        <taxon>Chordata</taxon>
        <taxon>Craniata</taxon>
        <taxon>Vertebrata</taxon>
        <taxon>Euteleostomi</taxon>
        <taxon>Amphibia</taxon>
        <taxon>Batrachia</taxon>
        <taxon>Caudata</taxon>
        <taxon>Salamandroidea</taxon>
        <taxon>Salamandridae</taxon>
        <taxon>Pleurodelinae</taxon>
        <taxon>Pleurodeles</taxon>
    </lineage>
</organism>
<dbReference type="Proteomes" id="UP001066276">
    <property type="component" value="Chromosome 7"/>
</dbReference>